<feature type="transmembrane region" description="Helical" evidence="3">
    <location>
        <begin position="66"/>
        <end position="87"/>
    </location>
</feature>
<dbReference type="GO" id="GO:0008758">
    <property type="term" value="F:UDP-2,3-diacylglucosamine hydrolase activity"/>
    <property type="evidence" value="ECO:0007669"/>
    <property type="project" value="TreeGrafter"/>
</dbReference>
<dbReference type="EMBL" id="CP011125">
    <property type="protein sequence ID" value="AKF05037.1"/>
    <property type="molecule type" value="Genomic_DNA"/>
</dbReference>
<keyword evidence="2" id="KW-0378">Hydrolase</keyword>
<evidence type="ECO:0000259" key="4">
    <source>
        <dbReference type="Pfam" id="PF00149"/>
    </source>
</evidence>
<dbReference type="InterPro" id="IPR029052">
    <property type="entry name" value="Metallo-depent_PP-like"/>
</dbReference>
<dbReference type="Pfam" id="PF00149">
    <property type="entry name" value="Metallophos"/>
    <property type="match status" value="1"/>
</dbReference>
<dbReference type="GO" id="GO:0009245">
    <property type="term" value="P:lipid A biosynthetic process"/>
    <property type="evidence" value="ECO:0007669"/>
    <property type="project" value="TreeGrafter"/>
</dbReference>
<dbReference type="GO" id="GO:0016020">
    <property type="term" value="C:membrane"/>
    <property type="evidence" value="ECO:0007669"/>
    <property type="project" value="GOC"/>
</dbReference>
<evidence type="ECO:0000313" key="5">
    <source>
        <dbReference type="EMBL" id="AKF05037.1"/>
    </source>
</evidence>
<evidence type="ECO:0000256" key="1">
    <source>
        <dbReference type="ARBA" id="ARBA00022723"/>
    </source>
</evidence>
<dbReference type="Gene3D" id="3.60.21.10">
    <property type="match status" value="1"/>
</dbReference>
<sequence length="376" mass="39741">MIVFLGVVGSVSALLHGYAWLRLFRDPAWGAPWELLGGVALAVLGVLVPAAILSARTVRPSIATPLAWLGYSWLGTIFYLDVLLLPIDLARVLLAAVDPDGAPFLGARWVAATATVGALSLVAAGIARVRRGPVLREVDVPIEGLPAALEGFRIVQLSDVHVGPTIDRAFVERLVARTNALAPDVIAITGDLVDGSVAALARGVAPLSELRARHGVFFVTGNHEYFSGADAWARHVATLGARVLRNEHDVIDHDGAALVVAGIDDVIAPHFGDRSDVELALEGAPEGVPVVLLAHQPRSIDAAARAGVALQLSGHTHGGQMQPFGLLVKLEQPFLSGLHRVARTWLWVSEGTGYWGPPLRVGSRSEISVVRLVAAR</sequence>
<dbReference type="AlphaFoldDB" id="A0A0F6W1E6"/>
<reference evidence="5 6" key="1">
    <citation type="submission" date="2015-03" db="EMBL/GenBank/DDBJ databases">
        <title>Genome assembly of Sandaracinus amylolyticus DSM 53668.</title>
        <authorList>
            <person name="Sharma G."/>
            <person name="Subramanian S."/>
        </authorList>
    </citation>
    <scope>NUCLEOTIDE SEQUENCE [LARGE SCALE GENOMIC DNA]</scope>
    <source>
        <strain evidence="5 6">DSM 53668</strain>
    </source>
</reference>
<keyword evidence="3" id="KW-0812">Transmembrane</keyword>
<dbReference type="InterPro" id="IPR004843">
    <property type="entry name" value="Calcineurin-like_PHP"/>
</dbReference>
<keyword evidence="6" id="KW-1185">Reference proteome</keyword>
<dbReference type="PANTHER" id="PTHR31302">
    <property type="entry name" value="TRANSMEMBRANE PROTEIN WITH METALLOPHOSPHOESTERASE DOMAIN-RELATED"/>
    <property type="match status" value="1"/>
</dbReference>
<dbReference type="CDD" id="cd07385">
    <property type="entry name" value="MPP_YkuE_C"/>
    <property type="match status" value="1"/>
</dbReference>
<dbReference type="InterPro" id="IPR051158">
    <property type="entry name" value="Metallophosphoesterase_sf"/>
</dbReference>
<dbReference type="STRING" id="927083.DB32_002186"/>
<keyword evidence="3" id="KW-1133">Transmembrane helix</keyword>
<feature type="transmembrane region" description="Helical" evidence="3">
    <location>
        <begin position="35"/>
        <end position="54"/>
    </location>
</feature>
<evidence type="ECO:0000256" key="3">
    <source>
        <dbReference type="SAM" id="Phobius"/>
    </source>
</evidence>
<protein>
    <submittedName>
        <fullName evidence="5">Putative phosphoesterase</fullName>
    </submittedName>
</protein>
<accession>A0A0F6W1E6</accession>
<dbReference type="PANTHER" id="PTHR31302:SF31">
    <property type="entry name" value="PHOSPHODIESTERASE YAEI"/>
    <property type="match status" value="1"/>
</dbReference>
<evidence type="ECO:0000313" key="6">
    <source>
        <dbReference type="Proteomes" id="UP000034883"/>
    </source>
</evidence>
<feature type="transmembrane region" description="Helical" evidence="3">
    <location>
        <begin position="107"/>
        <end position="127"/>
    </location>
</feature>
<dbReference type="GO" id="GO:0046872">
    <property type="term" value="F:metal ion binding"/>
    <property type="evidence" value="ECO:0007669"/>
    <property type="project" value="UniProtKB-KW"/>
</dbReference>
<evidence type="ECO:0000256" key="2">
    <source>
        <dbReference type="ARBA" id="ARBA00022801"/>
    </source>
</evidence>
<dbReference type="KEGG" id="samy:DB32_002186"/>
<keyword evidence="3" id="KW-0472">Membrane</keyword>
<name>A0A0F6W1E6_9BACT</name>
<gene>
    <name evidence="5" type="ORF">DB32_002186</name>
</gene>
<feature type="domain" description="Calcineurin-like phosphoesterase" evidence="4">
    <location>
        <begin position="152"/>
        <end position="318"/>
    </location>
</feature>
<dbReference type="Proteomes" id="UP000034883">
    <property type="component" value="Chromosome"/>
</dbReference>
<keyword evidence="1" id="KW-0479">Metal-binding</keyword>
<organism evidence="5 6">
    <name type="scientific">Sandaracinus amylolyticus</name>
    <dbReference type="NCBI Taxonomy" id="927083"/>
    <lineage>
        <taxon>Bacteria</taxon>
        <taxon>Pseudomonadati</taxon>
        <taxon>Myxococcota</taxon>
        <taxon>Polyangia</taxon>
        <taxon>Polyangiales</taxon>
        <taxon>Sandaracinaceae</taxon>
        <taxon>Sandaracinus</taxon>
    </lineage>
</organism>
<dbReference type="SUPFAM" id="SSF56300">
    <property type="entry name" value="Metallo-dependent phosphatases"/>
    <property type="match status" value="1"/>
</dbReference>
<proteinExistence type="predicted"/>